<dbReference type="Gene3D" id="3.30.420.10">
    <property type="entry name" value="Ribonuclease H-like superfamily/Ribonuclease H"/>
    <property type="match status" value="1"/>
</dbReference>
<dbReference type="SUPFAM" id="SSF53098">
    <property type="entry name" value="Ribonuclease H-like"/>
    <property type="match status" value="1"/>
</dbReference>
<gene>
    <name evidence="3" type="primary">LOC136089655</name>
</gene>
<evidence type="ECO:0000313" key="2">
    <source>
        <dbReference type="Proteomes" id="UP001652625"/>
    </source>
</evidence>
<accession>A0ABM4DBN7</accession>
<dbReference type="InterPro" id="IPR012337">
    <property type="entry name" value="RNaseH-like_sf"/>
</dbReference>
<dbReference type="RefSeq" id="XP_065671779.1">
    <property type="nucleotide sequence ID" value="XM_065815707.1"/>
</dbReference>
<dbReference type="Pfam" id="PF18701">
    <property type="entry name" value="DUF5641"/>
    <property type="match status" value="1"/>
</dbReference>
<dbReference type="PANTHER" id="PTHR47331">
    <property type="entry name" value="PHD-TYPE DOMAIN-CONTAINING PROTEIN"/>
    <property type="match status" value="1"/>
</dbReference>
<protein>
    <submittedName>
        <fullName evidence="3">Uncharacterized protein LOC136089655</fullName>
    </submittedName>
</protein>
<dbReference type="InterPro" id="IPR040676">
    <property type="entry name" value="DUF5641"/>
</dbReference>
<proteinExistence type="predicted"/>
<dbReference type="InterPro" id="IPR036397">
    <property type="entry name" value="RNaseH_sf"/>
</dbReference>
<feature type="domain" description="DUF5641" evidence="1">
    <location>
        <begin position="229"/>
        <end position="303"/>
    </location>
</feature>
<dbReference type="Proteomes" id="UP001652625">
    <property type="component" value="Chromosome 13"/>
</dbReference>
<name>A0ABM4DBN7_HYDVU</name>
<evidence type="ECO:0000259" key="1">
    <source>
        <dbReference type="Pfam" id="PF18701"/>
    </source>
</evidence>
<organism evidence="2 3">
    <name type="scientific">Hydra vulgaris</name>
    <name type="common">Hydra</name>
    <name type="synonym">Hydra attenuata</name>
    <dbReference type="NCBI Taxonomy" id="6087"/>
    <lineage>
        <taxon>Eukaryota</taxon>
        <taxon>Metazoa</taxon>
        <taxon>Cnidaria</taxon>
        <taxon>Hydrozoa</taxon>
        <taxon>Hydroidolina</taxon>
        <taxon>Anthoathecata</taxon>
        <taxon>Aplanulata</taxon>
        <taxon>Hydridae</taxon>
        <taxon>Hydra</taxon>
    </lineage>
</organism>
<evidence type="ECO:0000313" key="3">
    <source>
        <dbReference type="RefSeq" id="XP_065671779.1"/>
    </source>
</evidence>
<keyword evidence="2" id="KW-1185">Reference proteome</keyword>
<sequence>MSPTKKYSIKKLKALLMKYEKYFGFPKEGKQLNQCYKKCVICKFFQEQALSKKDETDLPEFRIQSTRSFKYTGLDYAGPLIIKEDNDGANVLKVYVLLLTCATIRAIRLELTNDLQAPSFLRALRRFILRRGSPEILISDNAKTFKFILPASPWWGGFYERLVRSVKLCLKKTLHKQIVTYDKLASVLCEVEYAINQRPLVYNSDYDLCESLCVSFDVCYLNELRQYNLYRKDYYASNNRQLVKGDIVLIEDENKTPRGQWRIGKIEKLIAGRDGDVREAKLAVISKEKRRTKTVRPLQKLNPLEVSSTAKNVNVITEENNINNSEHFGAIRSK</sequence>
<reference evidence="3" key="1">
    <citation type="submission" date="2025-08" db="UniProtKB">
        <authorList>
            <consortium name="RefSeq"/>
        </authorList>
    </citation>
    <scope>IDENTIFICATION</scope>
</reference>
<dbReference type="GeneID" id="136089655"/>